<dbReference type="AlphaFoldDB" id="E3QX61"/>
<dbReference type="Pfam" id="PF05508">
    <property type="entry name" value="Ran-binding"/>
    <property type="match status" value="1"/>
</dbReference>
<evidence type="ECO:0000256" key="1">
    <source>
        <dbReference type="SAM" id="MobiDB-lite"/>
    </source>
</evidence>
<feature type="compositionally biased region" description="Polar residues" evidence="1">
    <location>
        <begin position="218"/>
        <end position="228"/>
    </location>
</feature>
<sequence>MDALLARLGAQAMNMAIRSGIALTSTYAFSQCSRLMKTVDDRAVRSEIKKLQKRLDSKIKLLRSGRGNAFLESALPLAKSLRRSIAALGRRVEQAAQMGEATSQALPQSLGSEQHLEELRAIIDDMKDLLNQLDNDIPLLHMAISASGESLSSSMSPGVSPSRFLQAGTFLTYGDSQFAVDPSRPVQIGPVFTLSIYMLFLGHASTTPETQPAHPEGHSQTHQKLQNKSSEDTSAPYGLGEKERKPLWQEVIHKARVRLCRIPTGHVFDPNKGFQPSGAQHSRFTESRFRRSNAYGSGQRNEYAYHLEIIENLDDGRAHDDLDDEAAPYDDIRRAGIRESIPIHQISKMFYADTGRILNIGGGGTDNNPVLLLKRDLHAKPPLDMQEEVMAFDDEADSIIVSGSENEEAVDEQEDIDRQLREESAALDMLEQMPKLSTKPSCRSFPSHLDPEWLAVEVFEDDDDSESSETEEEDLGEEVHRLDTSSGPISAATSPKTCSRRSRASLDTRFMAQIQSLSLQSSPSVKATGSAASVSSFSREVAKHAMENTESFVARSPFGAVVTSLSLMEMLIRLASLQEFQQAPHLTMHDHILNFFLEESSTTGLTGEERLRARMEAKERVGFDPYTDTPSR</sequence>
<proteinExistence type="predicted"/>
<feature type="compositionally biased region" description="Polar residues" evidence="1">
    <location>
        <begin position="484"/>
        <end position="497"/>
    </location>
</feature>
<dbReference type="PANTHER" id="PTHR31010">
    <property type="entry name" value="RAN-SPECIFIC GTPASE-ACTIVATING PROTEIN 30-RELATED"/>
    <property type="match status" value="1"/>
</dbReference>
<name>E3QX61_COLGM</name>
<dbReference type="OrthoDB" id="512915at2759"/>
<dbReference type="HOGENOM" id="CLU_014536_1_1_1"/>
<feature type="region of interest" description="Disordered" evidence="1">
    <location>
        <begin position="460"/>
        <end position="502"/>
    </location>
</feature>
<dbReference type="GO" id="GO:0005634">
    <property type="term" value="C:nucleus"/>
    <property type="evidence" value="ECO:0007669"/>
    <property type="project" value="TreeGrafter"/>
</dbReference>
<keyword evidence="3" id="KW-1185">Reference proteome</keyword>
<feature type="region of interest" description="Disordered" evidence="1">
    <location>
        <begin position="207"/>
        <end position="241"/>
    </location>
</feature>
<dbReference type="InterPro" id="IPR008812">
    <property type="entry name" value="Ran_GTP-bd-rel"/>
</dbReference>
<feature type="compositionally biased region" description="Acidic residues" evidence="1">
    <location>
        <begin position="460"/>
        <end position="476"/>
    </location>
</feature>
<evidence type="ECO:0000313" key="2">
    <source>
        <dbReference type="EMBL" id="EFQ35449.1"/>
    </source>
</evidence>
<protein>
    <submittedName>
        <fullName evidence="2">RanGTP-binding protein</fullName>
    </submittedName>
</protein>
<dbReference type="RefSeq" id="XP_008099469.1">
    <property type="nucleotide sequence ID" value="XM_008101278.1"/>
</dbReference>
<gene>
    <name evidence="2" type="ORF">GLRG_10593</name>
</gene>
<organism evidence="3">
    <name type="scientific">Colletotrichum graminicola (strain M1.001 / M2 / FGSC 10212)</name>
    <name type="common">Maize anthracnose fungus</name>
    <name type="synonym">Glomerella graminicola</name>
    <dbReference type="NCBI Taxonomy" id="645133"/>
    <lineage>
        <taxon>Eukaryota</taxon>
        <taxon>Fungi</taxon>
        <taxon>Dikarya</taxon>
        <taxon>Ascomycota</taxon>
        <taxon>Pezizomycotina</taxon>
        <taxon>Sordariomycetes</taxon>
        <taxon>Hypocreomycetidae</taxon>
        <taxon>Glomerellales</taxon>
        <taxon>Glomerellaceae</taxon>
        <taxon>Colletotrichum</taxon>
        <taxon>Colletotrichum graminicola species complex</taxon>
    </lineage>
</organism>
<reference evidence="3" key="1">
    <citation type="journal article" date="2012" name="Nat. Genet.">
        <title>Lifestyle transitions in plant pathogenic Colletotrichum fungi deciphered by genome and transcriptome analyses.</title>
        <authorList>
            <person name="O'Connell R.J."/>
            <person name="Thon M.R."/>
            <person name="Hacquard S."/>
            <person name="Amyotte S.G."/>
            <person name="Kleemann J."/>
            <person name="Torres M.F."/>
            <person name="Damm U."/>
            <person name="Buiate E.A."/>
            <person name="Epstein L."/>
            <person name="Alkan N."/>
            <person name="Altmueller J."/>
            <person name="Alvarado-Balderrama L."/>
            <person name="Bauser C.A."/>
            <person name="Becker C."/>
            <person name="Birren B.W."/>
            <person name="Chen Z."/>
            <person name="Choi J."/>
            <person name="Crouch J.A."/>
            <person name="Duvick J.P."/>
            <person name="Farman M.A."/>
            <person name="Gan P."/>
            <person name="Heiman D."/>
            <person name="Henrissat B."/>
            <person name="Howard R.J."/>
            <person name="Kabbage M."/>
            <person name="Koch C."/>
            <person name="Kracher B."/>
            <person name="Kubo Y."/>
            <person name="Law A.D."/>
            <person name="Lebrun M.-H."/>
            <person name="Lee Y.-H."/>
            <person name="Miyara I."/>
            <person name="Moore N."/>
            <person name="Neumann U."/>
            <person name="Nordstroem K."/>
            <person name="Panaccione D.G."/>
            <person name="Panstruga R."/>
            <person name="Place M."/>
            <person name="Proctor R.H."/>
            <person name="Prusky D."/>
            <person name="Rech G."/>
            <person name="Reinhardt R."/>
            <person name="Rollins J.A."/>
            <person name="Rounsley S."/>
            <person name="Schardl C.L."/>
            <person name="Schwartz D.C."/>
            <person name="Shenoy N."/>
            <person name="Shirasu K."/>
            <person name="Sikhakolli U.R."/>
            <person name="Stueber K."/>
            <person name="Sukno S.A."/>
            <person name="Sweigard J.A."/>
            <person name="Takano Y."/>
            <person name="Takahara H."/>
            <person name="Trail F."/>
            <person name="van der Does H.C."/>
            <person name="Voll L.M."/>
            <person name="Will I."/>
            <person name="Young S."/>
            <person name="Zeng Q."/>
            <person name="Zhang J."/>
            <person name="Zhou S."/>
            <person name="Dickman M.B."/>
            <person name="Schulze-Lefert P."/>
            <person name="Ver Loren van Themaat E."/>
            <person name="Ma L.-J."/>
            <person name="Vaillancourt L.J."/>
        </authorList>
    </citation>
    <scope>NUCLEOTIDE SEQUENCE [LARGE SCALE GENOMIC DNA]</scope>
    <source>
        <strain evidence="3">M1.001 / M2 / FGSC 10212</strain>
    </source>
</reference>
<dbReference type="GO" id="GO:0030695">
    <property type="term" value="F:GTPase regulator activity"/>
    <property type="evidence" value="ECO:0007669"/>
    <property type="project" value="TreeGrafter"/>
</dbReference>
<dbReference type="Proteomes" id="UP000008782">
    <property type="component" value="Unassembled WGS sequence"/>
</dbReference>
<dbReference type="VEuPathDB" id="FungiDB:GLRG_10593"/>
<dbReference type="GeneID" id="24415958"/>
<evidence type="ECO:0000313" key="3">
    <source>
        <dbReference type="Proteomes" id="UP000008782"/>
    </source>
</evidence>
<dbReference type="GO" id="GO:0005737">
    <property type="term" value="C:cytoplasm"/>
    <property type="evidence" value="ECO:0007669"/>
    <property type="project" value="TreeGrafter"/>
</dbReference>
<dbReference type="PANTHER" id="PTHR31010:SF2">
    <property type="entry name" value="RAN-SPECIFIC GTPASE-ACTIVATING PROTEIN 30"/>
    <property type="match status" value="1"/>
</dbReference>
<dbReference type="eggNOG" id="ENOG502R7I3">
    <property type="taxonomic scope" value="Eukaryota"/>
</dbReference>
<accession>E3QX61</accession>
<dbReference type="EMBL" id="GG697393">
    <property type="protein sequence ID" value="EFQ35449.1"/>
    <property type="molecule type" value="Genomic_DNA"/>
</dbReference>